<evidence type="ECO:0000313" key="1">
    <source>
        <dbReference type="EMBL" id="KAJ1674809.1"/>
    </source>
</evidence>
<evidence type="ECO:0000313" key="2">
    <source>
        <dbReference type="Proteomes" id="UP001145114"/>
    </source>
</evidence>
<dbReference type="EMBL" id="JAMZIH010005672">
    <property type="protein sequence ID" value="KAJ1674809.1"/>
    <property type="molecule type" value="Genomic_DNA"/>
</dbReference>
<proteinExistence type="predicted"/>
<dbReference type="Proteomes" id="UP001145114">
    <property type="component" value="Unassembled WGS sequence"/>
</dbReference>
<organism evidence="1 2">
    <name type="scientific">Spiromyces aspiralis</name>
    <dbReference type="NCBI Taxonomy" id="68401"/>
    <lineage>
        <taxon>Eukaryota</taxon>
        <taxon>Fungi</taxon>
        <taxon>Fungi incertae sedis</taxon>
        <taxon>Zoopagomycota</taxon>
        <taxon>Kickxellomycotina</taxon>
        <taxon>Kickxellomycetes</taxon>
        <taxon>Kickxellales</taxon>
        <taxon>Kickxellaceae</taxon>
        <taxon>Spiromyces</taxon>
    </lineage>
</organism>
<comment type="caution">
    <text evidence="1">The sequence shown here is derived from an EMBL/GenBank/DDBJ whole genome shotgun (WGS) entry which is preliminary data.</text>
</comment>
<reference evidence="1" key="1">
    <citation type="submission" date="2022-06" db="EMBL/GenBank/DDBJ databases">
        <title>Phylogenomic reconstructions and comparative analyses of Kickxellomycotina fungi.</title>
        <authorList>
            <person name="Reynolds N.K."/>
            <person name="Stajich J.E."/>
            <person name="Barry K."/>
            <person name="Grigoriev I.V."/>
            <person name="Crous P."/>
            <person name="Smith M.E."/>
        </authorList>
    </citation>
    <scope>NUCLEOTIDE SEQUENCE</scope>
    <source>
        <strain evidence="1">RSA 2271</strain>
    </source>
</reference>
<gene>
    <name evidence="1" type="ORF">EV182_002520</name>
</gene>
<sequence>MSPNPEFSAVSASQSRESLASSIANSEVARQRLNPRSNDLEDADTFILREASRSQFARQQRYMTTLKSSQKIRSSLPPHSLPSKRRDSSSSSISRTHYNPMPNSAAGGTSRFHSLSKLPSATNIPSSVVASSSIIPLPVNHPSLSTHNGHFQKQRVSSGSNSSSSSSSSSGNNNNNNSNIAATQQQSPSLATPRSLPAYPREHSISTPQLSPPAFLRSLNDIFFAKFCVDELFSKTMREQLVRRIQESTVMFDSDSLRTIIEDISSPVKSTRLNLDAVGQWRLSAMDRTSPNHCPSVIDHIFLINLNVMCFDQNYTRMCLGRFCADPICTDAHSEFISEQDRAKAFRRLINIVLNEGLRIRLITAEQKMLIRSRLVKNFVSNDDRIMVVRELAVLCLLAQSDRYRDLALHSLLRIGDNWASLSAEFPSCTIDSSAGEDDINLDPDKVHRKAVAVANNPFLRSYLSVLNLDIGISRAEHDGLLRLWLDIAAPPSCSTTSTLTLPALLNLFISCTETQISAVLPGQSTRSSGPHHSRVEEIEDAALQLAQRLGFTWEMGDRPAPNLAQLCMALVMELGSVFDKFVTVDRSKGGAPEADSDAKEIGQLDDKPFMCWSRVCRSVIRFERAKKRFLPALLLTYLQVKSEALLSNSKHAVNVFQPDMFLAIALDLLTEYRKRRPDYEAITLSSDGQLRPVLGPDRCPIQLGRNAREEIGSEFDRIYCWVDKLFPHTLHIRSKLDVSQSK</sequence>
<name>A0ACC1HKH9_9FUNG</name>
<accession>A0ACC1HKH9</accession>
<keyword evidence="2" id="KW-1185">Reference proteome</keyword>
<protein>
    <submittedName>
        <fullName evidence="1">Uncharacterized protein</fullName>
    </submittedName>
</protein>